<dbReference type="Proteomes" id="UP000825729">
    <property type="component" value="Unassembled WGS sequence"/>
</dbReference>
<reference evidence="1 2" key="1">
    <citation type="submission" date="2021-07" db="EMBL/GenBank/DDBJ databases">
        <title>The Aristolochia fimbriata genome: insights into angiosperm evolution, floral development and chemical biosynthesis.</title>
        <authorList>
            <person name="Jiao Y."/>
        </authorList>
    </citation>
    <scope>NUCLEOTIDE SEQUENCE [LARGE SCALE GENOMIC DNA]</scope>
    <source>
        <strain evidence="1">IBCAS-2021</strain>
        <tissue evidence="1">Leaf</tissue>
    </source>
</reference>
<organism evidence="1 2">
    <name type="scientific">Aristolochia fimbriata</name>
    <name type="common">White veined hardy Dutchman's pipe vine</name>
    <dbReference type="NCBI Taxonomy" id="158543"/>
    <lineage>
        <taxon>Eukaryota</taxon>
        <taxon>Viridiplantae</taxon>
        <taxon>Streptophyta</taxon>
        <taxon>Embryophyta</taxon>
        <taxon>Tracheophyta</taxon>
        <taxon>Spermatophyta</taxon>
        <taxon>Magnoliopsida</taxon>
        <taxon>Magnoliidae</taxon>
        <taxon>Piperales</taxon>
        <taxon>Aristolochiaceae</taxon>
        <taxon>Aristolochia</taxon>
    </lineage>
</organism>
<name>A0AAV7F9W8_ARIFI</name>
<keyword evidence="2" id="KW-1185">Reference proteome</keyword>
<comment type="caution">
    <text evidence="1">The sequence shown here is derived from an EMBL/GenBank/DDBJ whole genome shotgun (WGS) entry which is preliminary data.</text>
</comment>
<dbReference type="EMBL" id="JAINDJ010000002">
    <property type="protein sequence ID" value="KAG9456837.1"/>
    <property type="molecule type" value="Genomic_DNA"/>
</dbReference>
<evidence type="ECO:0000313" key="1">
    <source>
        <dbReference type="EMBL" id="KAG9456837.1"/>
    </source>
</evidence>
<dbReference type="AlphaFoldDB" id="A0AAV7F9W8"/>
<gene>
    <name evidence="1" type="ORF">H6P81_001345</name>
</gene>
<sequence length="81" mass="8807">MVPAAPIAAMGNLWIKKSLQFFNGLVSLRLPPSLVEADSDRERPEKDHIGVWKRDLKGVVTSEGLGLLALHDSTSRKGTAI</sequence>
<protein>
    <submittedName>
        <fullName evidence="1">Uncharacterized protein</fullName>
    </submittedName>
</protein>
<evidence type="ECO:0000313" key="2">
    <source>
        <dbReference type="Proteomes" id="UP000825729"/>
    </source>
</evidence>
<accession>A0AAV7F9W8</accession>
<proteinExistence type="predicted"/>